<organism evidence="1 2">
    <name type="scientific">Desulfovibrio desulfuricans</name>
    <dbReference type="NCBI Taxonomy" id="876"/>
    <lineage>
        <taxon>Bacteria</taxon>
        <taxon>Pseudomonadati</taxon>
        <taxon>Thermodesulfobacteriota</taxon>
        <taxon>Desulfovibrionia</taxon>
        <taxon>Desulfovibrionales</taxon>
        <taxon>Desulfovibrionaceae</taxon>
        <taxon>Desulfovibrio</taxon>
    </lineage>
</organism>
<name>A0AA94HTF3_DESDE</name>
<sequence>MSNTTTTITPDERHYYVREKQFQITSEDVRSWLMEATRDRRKTTYELNFRIHRLGTALKSVQERAAELEAEAQILATWLANRELGISLHDQGCDADGGMGGPDPTLLRWAARNGVQKELEASHE</sequence>
<evidence type="ECO:0000313" key="2">
    <source>
        <dbReference type="Proteomes" id="UP000182680"/>
    </source>
</evidence>
<reference evidence="2" key="1">
    <citation type="submission" date="2016-11" db="EMBL/GenBank/DDBJ databases">
        <authorList>
            <person name="Jaros S."/>
            <person name="Januszkiewicz K."/>
            <person name="Wedrychowicz H."/>
        </authorList>
    </citation>
    <scope>NUCLEOTIDE SEQUENCE [LARGE SCALE GENOMIC DNA]</scope>
    <source>
        <strain evidence="2">DSM 7057</strain>
    </source>
</reference>
<dbReference type="RefSeq" id="WP_072312008.1">
    <property type="nucleotide sequence ID" value="NZ_FPIW01000032.1"/>
</dbReference>
<comment type="caution">
    <text evidence="1">The sequence shown here is derived from an EMBL/GenBank/DDBJ whole genome shotgun (WGS) entry which is preliminary data.</text>
</comment>
<protein>
    <submittedName>
        <fullName evidence="1">Uncharacterized protein</fullName>
    </submittedName>
</protein>
<dbReference type="EMBL" id="FPIW01000032">
    <property type="protein sequence ID" value="SFW55593.1"/>
    <property type="molecule type" value="Genomic_DNA"/>
</dbReference>
<gene>
    <name evidence="1" type="ORF">SAMN02910291_01823</name>
</gene>
<dbReference type="Proteomes" id="UP000182680">
    <property type="component" value="Unassembled WGS sequence"/>
</dbReference>
<evidence type="ECO:0000313" key="1">
    <source>
        <dbReference type="EMBL" id="SFW55593.1"/>
    </source>
</evidence>
<accession>A0AA94HTF3</accession>
<dbReference type="AlphaFoldDB" id="A0AA94HTF3"/>
<proteinExistence type="predicted"/>